<dbReference type="Pfam" id="PF13827">
    <property type="entry name" value="DUF4189"/>
    <property type="match status" value="1"/>
</dbReference>
<evidence type="ECO:0000313" key="3">
    <source>
        <dbReference type="EMBL" id="MEC3890214.1"/>
    </source>
</evidence>
<protein>
    <submittedName>
        <fullName evidence="3">DUF4189 domain-containing protein</fullName>
    </submittedName>
</protein>
<accession>A0AAJ2X823</accession>
<comment type="caution">
    <text evidence="3">The sequence shown here is derived from an EMBL/GenBank/DDBJ whole genome shotgun (WGS) entry which is preliminary data.</text>
</comment>
<proteinExistence type="predicted"/>
<evidence type="ECO:0000259" key="2">
    <source>
        <dbReference type="Pfam" id="PF13827"/>
    </source>
</evidence>
<feature type="signal peptide" evidence="1">
    <location>
        <begin position="1"/>
        <end position="23"/>
    </location>
</feature>
<evidence type="ECO:0000256" key="1">
    <source>
        <dbReference type="SAM" id="SignalP"/>
    </source>
</evidence>
<dbReference type="AlphaFoldDB" id="A0AAJ2X823"/>
<dbReference type="EMBL" id="JAJFNJ020000003">
    <property type="protein sequence ID" value="MEC3890214.1"/>
    <property type="molecule type" value="Genomic_DNA"/>
</dbReference>
<organism evidence="3 4">
    <name type="scientific">Xanthomonas campestris pv. papavericola</name>
    <dbReference type="NCBI Taxonomy" id="487881"/>
    <lineage>
        <taxon>Bacteria</taxon>
        <taxon>Pseudomonadati</taxon>
        <taxon>Pseudomonadota</taxon>
        <taxon>Gammaproteobacteria</taxon>
        <taxon>Lysobacterales</taxon>
        <taxon>Lysobacteraceae</taxon>
        <taxon>Xanthomonas</taxon>
    </lineage>
</organism>
<feature type="chain" id="PRO_5042474460" evidence="1">
    <location>
        <begin position="24"/>
        <end position="165"/>
    </location>
</feature>
<evidence type="ECO:0000313" key="4">
    <source>
        <dbReference type="Proteomes" id="UP001297361"/>
    </source>
</evidence>
<gene>
    <name evidence="3" type="ORF">LLE72_021305</name>
</gene>
<sequence>MIIKNVFRSMIFLGFFCAFSASAEGSCPAGYYPIGGQGVSGCAPMGTTGGASPQASGEWKTKWGALARSADSSILGVSAKESSKNSARSTALNFCKKAGGEGCKVTLVYKNACVAQASSYQVNLSITYTESTTKLAEKGALEKCGSSDCKITYSECSQAEFRSYR</sequence>
<dbReference type="Proteomes" id="UP001297361">
    <property type="component" value="Unassembled WGS sequence"/>
</dbReference>
<dbReference type="InterPro" id="IPR025240">
    <property type="entry name" value="DUF4189"/>
</dbReference>
<reference evidence="3" key="2">
    <citation type="submission" date="2024-01" db="EMBL/GenBank/DDBJ databases">
        <title>Long-read genome sequencing of X. campestris pv. papavericola.</title>
        <authorList>
            <person name="Hussain R.M.F."/>
            <person name="Greer S."/>
            <person name="Harrison J."/>
            <person name="Grant M."/>
            <person name="Vicente J."/>
            <person name="Studholme D.J."/>
        </authorList>
    </citation>
    <scope>NUCLEOTIDE SEQUENCE</scope>
    <source>
        <strain evidence="3">NCPPB 2970</strain>
    </source>
</reference>
<keyword evidence="1" id="KW-0732">Signal</keyword>
<name>A0AAJ2X823_XANCA</name>
<reference evidence="3" key="1">
    <citation type="submission" date="2021-10" db="EMBL/GenBank/DDBJ databases">
        <authorList>
            <person name="Hussein R."/>
            <person name="Harrison J."/>
            <person name="Studholme D.J."/>
            <person name="Vicente J."/>
            <person name="Grant M."/>
        </authorList>
    </citation>
    <scope>NUCLEOTIDE SEQUENCE</scope>
    <source>
        <strain evidence="3">NCPPB 2970</strain>
    </source>
</reference>
<dbReference type="RefSeq" id="WP_181921831.1">
    <property type="nucleotide sequence ID" value="NZ_JAJFNJ020000003.1"/>
</dbReference>
<feature type="domain" description="DUF4189" evidence="2">
    <location>
        <begin position="63"/>
        <end position="156"/>
    </location>
</feature>